<evidence type="ECO:0000313" key="1">
    <source>
        <dbReference type="EMBL" id="AND79440.1"/>
    </source>
</evidence>
<dbReference type="Proteomes" id="UP000077317">
    <property type="component" value="Chromosome"/>
</dbReference>
<dbReference type="InterPro" id="IPR021351">
    <property type="entry name" value="DUF2969"/>
</dbReference>
<dbReference type="OrthoDB" id="2151809at2"/>
<organism evidence="1 2">
    <name type="scientific">Streptococcus pantholopis</name>
    <dbReference type="NCBI Taxonomy" id="1811193"/>
    <lineage>
        <taxon>Bacteria</taxon>
        <taxon>Bacillati</taxon>
        <taxon>Bacillota</taxon>
        <taxon>Bacilli</taxon>
        <taxon>Lactobacillales</taxon>
        <taxon>Streptococcaceae</taxon>
        <taxon>Streptococcus</taxon>
    </lineage>
</organism>
<gene>
    <name evidence="1" type="ORF">A0O21_05060</name>
</gene>
<dbReference type="EMBL" id="CP014699">
    <property type="protein sequence ID" value="AND79440.1"/>
    <property type="molecule type" value="Genomic_DNA"/>
</dbReference>
<reference evidence="1 2" key="1">
    <citation type="journal article" date="2016" name="Int. J. Syst. Evol. Microbiol.">
        <title>Streptococcuspantholopis sp. nov., isolated from faeces of the Tibetan antelope (Pantholops hodgsonii).</title>
        <authorList>
            <person name="Bai X."/>
            <person name="Xiong Y."/>
            <person name="Lu S."/>
            <person name="Jin D."/>
            <person name="Lai X."/>
            <person name="Yang J."/>
            <person name="Niu L."/>
            <person name="Hu S."/>
            <person name="Meng X."/>
            <person name="Pu J."/>
            <person name="Ye C."/>
            <person name="Xu J."/>
        </authorList>
    </citation>
    <scope>NUCLEOTIDE SEQUENCE [LARGE SCALE GENOMIC DNA]</scope>
    <source>
        <strain evidence="1 2">TA 26</strain>
    </source>
</reference>
<accession>A0A172Q7L2</accession>
<protein>
    <recommendedName>
        <fullName evidence="3">Branched-chain amino acid aminotransferase</fullName>
    </recommendedName>
</protein>
<evidence type="ECO:0008006" key="3">
    <source>
        <dbReference type="Google" id="ProtNLM"/>
    </source>
</evidence>
<evidence type="ECO:0000313" key="2">
    <source>
        <dbReference type="Proteomes" id="UP000077317"/>
    </source>
</evidence>
<proteinExistence type="predicted"/>
<reference evidence="2" key="2">
    <citation type="submission" date="2016-03" db="EMBL/GenBank/DDBJ databases">
        <title>Streptococcus antelopensis sp. nov., isolated from the feces of the Tibetan antelope (Pantholops hodgsonii) in Hoh Xil National Nature Reserve, Qinghai, China.</title>
        <authorList>
            <person name="Bai X."/>
        </authorList>
    </citation>
    <scope>NUCLEOTIDE SEQUENCE [LARGE SCALE GENOMIC DNA]</scope>
    <source>
        <strain evidence="2">TA 26</strain>
    </source>
</reference>
<sequence>MSKKDKKIAVELADSQVQVSGSPVTGYRLTIGKKSIGEIAEIDGKFAVIEKGEISIFFKSLEKAVENIIENYNLNH</sequence>
<keyword evidence="2" id="KW-1185">Reference proteome</keyword>
<dbReference type="KEGG" id="spat:A0O21_05060"/>
<dbReference type="AlphaFoldDB" id="A0A172Q7L2"/>
<name>A0A172Q7L2_9STRE</name>
<dbReference type="Pfam" id="PF11184">
    <property type="entry name" value="DUF2969"/>
    <property type="match status" value="1"/>
</dbReference>
<dbReference type="RefSeq" id="WP_067062248.1">
    <property type="nucleotide sequence ID" value="NZ_CP014699.1"/>
</dbReference>